<dbReference type="Proteomes" id="UP000298787">
    <property type="component" value="Chromosome 19"/>
</dbReference>
<comment type="catalytic activity">
    <reaction evidence="1">
        <text>3',5'-cyclic AMP + H2O = AMP + H(+)</text>
        <dbReference type="Rhea" id="RHEA:25277"/>
        <dbReference type="ChEBI" id="CHEBI:15377"/>
        <dbReference type="ChEBI" id="CHEBI:15378"/>
        <dbReference type="ChEBI" id="CHEBI:58165"/>
        <dbReference type="ChEBI" id="CHEBI:456215"/>
        <dbReference type="EC" id="3.1.4.53"/>
    </reaction>
</comment>
<accession>A0A4U5VHI2</accession>
<evidence type="ECO:0000256" key="7">
    <source>
        <dbReference type="ARBA" id="ARBA00023149"/>
    </source>
</evidence>
<comment type="pathway">
    <text evidence="3">Purine metabolism; 3',5'-cyclic AMP degradation; AMP from 3',5'-cyclic AMP: step 1/1.</text>
</comment>
<dbReference type="FunFam" id="1.10.1300.10:FF:000004">
    <property type="entry name" value="Phosphodiesterase"/>
    <property type="match status" value="1"/>
</dbReference>
<keyword evidence="15" id="KW-1185">Reference proteome</keyword>
<keyword evidence="5 11" id="KW-0479">Metal-binding</keyword>
<evidence type="ECO:0000259" key="13">
    <source>
        <dbReference type="PROSITE" id="PS51845"/>
    </source>
</evidence>
<dbReference type="PROSITE" id="PS00126">
    <property type="entry name" value="PDEASE_I_1"/>
    <property type="match status" value="1"/>
</dbReference>
<feature type="binding site" evidence="11">
    <location>
        <position position="153"/>
    </location>
    <ligand>
        <name>Zn(2+)</name>
        <dbReference type="ChEBI" id="CHEBI:29105"/>
        <label>2</label>
    </ligand>
</feature>
<feature type="domain" description="PDEase" evidence="13">
    <location>
        <begin position="39"/>
        <end position="358"/>
    </location>
</feature>
<feature type="active site" description="Proton donor" evidence="9">
    <location>
        <position position="112"/>
    </location>
</feature>
<feature type="binding site" evidence="10">
    <location>
        <begin position="112"/>
        <end position="116"/>
    </location>
    <ligand>
        <name>AMP</name>
        <dbReference type="ChEBI" id="CHEBI:456215"/>
    </ligand>
</feature>
<reference evidence="14 15" key="1">
    <citation type="submission" date="2019-01" db="EMBL/GenBank/DDBJ databases">
        <title>Genome Assembly of Collichthys lucidus.</title>
        <authorList>
            <person name="Cai M."/>
            <person name="Xiao S."/>
        </authorList>
    </citation>
    <scope>NUCLEOTIDE SEQUENCE [LARGE SCALE GENOMIC DNA]</scope>
    <source>
        <strain evidence="14">JT15FE1705JMU</strain>
        <tissue evidence="14">Muscle</tissue>
    </source>
</reference>
<feature type="binding site" evidence="10">
    <location>
        <position position="153"/>
    </location>
    <ligand>
        <name>AMP</name>
        <dbReference type="ChEBI" id="CHEBI:456215"/>
    </ligand>
</feature>
<sequence>MEVCYQLPVLPLDRPVPKHVLSRRGAISFSSSSSLFGAPDPRQLSQRRGAISYDSSDQTALYIRMLGNSLITLTFHLLNQYGLVELFQLDMVKLWRFLVMVQEDYHSDNPYHNAVHAADVTQAMYCYMREPMLAKSLTSCDILLGLLAAATHDLDHPGVNQPFLIKTDHYLATLYRNTSVLENHHWKSAVGLLRETGLFSHMPAEDSLNMERELGSLILATDISRQNEYLTRFRVHLDQDNLCLSSASHRHFILQMALKCADICNPCRPWELSKQWSEKVTEEFFQQGDIEKKHKLEVSPLCDRQANTVGNIQIGFMTYVAEPLFAEWARFSDTRLSQTMLGHMGLNKASWGGLQQEQTSVNEEAEPIPAGTDAKDRTAAAGAAARRDSNTATTAGGTSSKEIPQGSRES</sequence>
<keyword evidence="6" id="KW-0378">Hydrolase</keyword>
<evidence type="ECO:0000313" key="15">
    <source>
        <dbReference type="Proteomes" id="UP000298787"/>
    </source>
</evidence>
<evidence type="ECO:0000256" key="4">
    <source>
        <dbReference type="ARBA" id="ARBA00012276"/>
    </source>
</evidence>
<feature type="binding site" evidence="11">
    <location>
        <position position="116"/>
    </location>
    <ligand>
        <name>Zn(2+)</name>
        <dbReference type="ChEBI" id="CHEBI:29105"/>
        <label>1</label>
    </ligand>
</feature>
<evidence type="ECO:0000256" key="1">
    <source>
        <dbReference type="ARBA" id="ARBA00000621"/>
    </source>
</evidence>
<dbReference type="SMART" id="SM00471">
    <property type="entry name" value="HDc"/>
    <property type="match status" value="1"/>
</dbReference>
<dbReference type="STRING" id="240159.A0A4U5VHI2"/>
<dbReference type="AlphaFoldDB" id="A0A4U5VHI2"/>
<dbReference type="EC" id="3.1.4.53" evidence="4"/>
<feature type="binding site" evidence="10">
    <location>
        <position position="313"/>
    </location>
    <ligand>
        <name>AMP</name>
        <dbReference type="ChEBI" id="CHEBI:456215"/>
    </ligand>
</feature>
<dbReference type="InterPro" id="IPR002073">
    <property type="entry name" value="PDEase_catalytic_dom"/>
</dbReference>
<keyword evidence="7" id="KW-0114">cAMP</keyword>
<feature type="binding site" evidence="11">
    <location>
        <position position="153"/>
    </location>
    <ligand>
        <name>Zn(2+)</name>
        <dbReference type="ChEBI" id="CHEBI:29105"/>
        <label>1</label>
    </ligand>
</feature>
<evidence type="ECO:0000256" key="5">
    <source>
        <dbReference type="ARBA" id="ARBA00022723"/>
    </source>
</evidence>
<dbReference type="CDD" id="cd00077">
    <property type="entry name" value="HDc"/>
    <property type="match status" value="1"/>
</dbReference>
<evidence type="ECO:0000256" key="12">
    <source>
        <dbReference type="SAM" id="MobiDB-lite"/>
    </source>
</evidence>
<dbReference type="InterPro" id="IPR036971">
    <property type="entry name" value="PDEase_catalytic_dom_sf"/>
</dbReference>
<proteinExistence type="inferred from homology"/>
<feature type="compositionally biased region" description="Low complexity" evidence="12">
    <location>
        <begin position="379"/>
        <end position="400"/>
    </location>
</feature>
<dbReference type="InterPro" id="IPR023174">
    <property type="entry name" value="PDEase_CS"/>
</dbReference>
<dbReference type="SUPFAM" id="SSF109604">
    <property type="entry name" value="HD-domain/PDEase-like"/>
    <property type="match status" value="1"/>
</dbReference>
<name>A0A4U5VHI2_COLLU</name>
<dbReference type="Pfam" id="PF00233">
    <property type="entry name" value="PDEase_I"/>
    <property type="match status" value="1"/>
</dbReference>
<evidence type="ECO:0000256" key="6">
    <source>
        <dbReference type="ARBA" id="ARBA00022801"/>
    </source>
</evidence>
<feature type="binding site" evidence="10">
    <location>
        <position position="262"/>
    </location>
    <ligand>
        <name>AMP</name>
        <dbReference type="ChEBI" id="CHEBI:456215"/>
    </ligand>
</feature>
<evidence type="ECO:0000256" key="2">
    <source>
        <dbReference type="ARBA" id="ARBA00001968"/>
    </source>
</evidence>
<protein>
    <recommendedName>
        <fullName evidence="4">3',5'-cyclic-AMP phosphodiesterase</fullName>
        <ecNumber evidence="4">3.1.4.53</ecNumber>
    </recommendedName>
</protein>
<dbReference type="PANTHER" id="PTHR11347">
    <property type="entry name" value="CYCLIC NUCLEOTIDE PHOSPHODIESTERASE"/>
    <property type="match status" value="1"/>
</dbReference>
<dbReference type="GO" id="GO:0046872">
    <property type="term" value="F:metal ion binding"/>
    <property type="evidence" value="ECO:0007669"/>
    <property type="project" value="UniProtKB-KW"/>
</dbReference>
<dbReference type="GO" id="GO:0004115">
    <property type="term" value="F:3',5'-cyclic-AMP phosphodiesterase activity"/>
    <property type="evidence" value="ECO:0007669"/>
    <property type="project" value="UniProtKB-EC"/>
</dbReference>
<evidence type="ECO:0000256" key="3">
    <source>
        <dbReference type="ARBA" id="ARBA00004703"/>
    </source>
</evidence>
<dbReference type="InterPro" id="IPR003607">
    <property type="entry name" value="HD/PDEase_dom"/>
</dbReference>
<organism evidence="14 15">
    <name type="scientific">Collichthys lucidus</name>
    <name type="common">Big head croaker</name>
    <name type="synonym">Sciaena lucida</name>
    <dbReference type="NCBI Taxonomy" id="240159"/>
    <lineage>
        <taxon>Eukaryota</taxon>
        <taxon>Metazoa</taxon>
        <taxon>Chordata</taxon>
        <taxon>Craniata</taxon>
        <taxon>Vertebrata</taxon>
        <taxon>Euteleostomi</taxon>
        <taxon>Actinopterygii</taxon>
        <taxon>Neopterygii</taxon>
        <taxon>Teleostei</taxon>
        <taxon>Neoteleostei</taxon>
        <taxon>Acanthomorphata</taxon>
        <taxon>Eupercaria</taxon>
        <taxon>Sciaenidae</taxon>
        <taxon>Collichthys</taxon>
    </lineage>
</organism>
<feature type="region of interest" description="Disordered" evidence="12">
    <location>
        <begin position="353"/>
        <end position="410"/>
    </location>
</feature>
<evidence type="ECO:0000256" key="9">
    <source>
        <dbReference type="PIRSR" id="PIRSR623088-1"/>
    </source>
</evidence>
<dbReference type="EMBL" id="CM014096">
    <property type="protein sequence ID" value="TKS87763.1"/>
    <property type="molecule type" value="Genomic_DNA"/>
</dbReference>
<evidence type="ECO:0000256" key="8">
    <source>
        <dbReference type="ARBA" id="ARBA00061458"/>
    </source>
</evidence>
<comment type="cofactor">
    <cofactor evidence="2">
        <name>a divalent metal cation</name>
        <dbReference type="ChEBI" id="CHEBI:60240"/>
    </cofactor>
</comment>
<dbReference type="PRINTS" id="PR00387">
    <property type="entry name" value="PDIESTERASE1"/>
</dbReference>
<dbReference type="PROSITE" id="PS51845">
    <property type="entry name" value="PDEASE_I_2"/>
    <property type="match status" value="1"/>
</dbReference>
<dbReference type="InterPro" id="IPR023088">
    <property type="entry name" value="PDEase"/>
</dbReference>
<feature type="binding site" evidence="11">
    <location>
        <position position="152"/>
    </location>
    <ligand>
        <name>Zn(2+)</name>
        <dbReference type="ChEBI" id="CHEBI:29105"/>
        <label>1</label>
    </ligand>
</feature>
<feature type="binding site" evidence="11">
    <location>
        <position position="262"/>
    </location>
    <ligand>
        <name>Zn(2+)</name>
        <dbReference type="ChEBI" id="CHEBI:29105"/>
        <label>1</label>
    </ligand>
</feature>
<gene>
    <name evidence="14" type="ORF">D9C73_021887</name>
</gene>
<dbReference type="Gene3D" id="1.10.1300.10">
    <property type="entry name" value="3'5'-cyclic nucleotide phosphodiesterase, catalytic domain"/>
    <property type="match status" value="1"/>
</dbReference>
<evidence type="ECO:0000313" key="14">
    <source>
        <dbReference type="EMBL" id="TKS87763.1"/>
    </source>
</evidence>
<feature type="compositionally biased region" description="Polar residues" evidence="12">
    <location>
        <begin position="353"/>
        <end position="362"/>
    </location>
</feature>
<evidence type="ECO:0000256" key="10">
    <source>
        <dbReference type="PIRSR" id="PIRSR623088-2"/>
    </source>
</evidence>
<evidence type="ECO:0000256" key="11">
    <source>
        <dbReference type="PIRSR" id="PIRSR623088-3"/>
    </source>
</evidence>
<comment type="similarity">
    <text evidence="8">Belongs to the cyclic nucleotide phosphodiesterase family. PDE7 subfamily.</text>
</comment>
<dbReference type="GO" id="GO:0007165">
    <property type="term" value="P:signal transduction"/>
    <property type="evidence" value="ECO:0007669"/>
    <property type="project" value="InterPro"/>
</dbReference>